<evidence type="ECO:0000313" key="2">
    <source>
        <dbReference type="EMBL" id="RSZ58220.1"/>
    </source>
</evidence>
<feature type="domain" description="PRTase-CE" evidence="1">
    <location>
        <begin position="38"/>
        <end position="299"/>
    </location>
</feature>
<gene>
    <name evidence="2" type="ORF">EJB06_14755</name>
</gene>
<organism evidence="2 3">
    <name type="scientific">Massilia atriviolacea</name>
    <dbReference type="NCBI Taxonomy" id="2495579"/>
    <lineage>
        <taxon>Bacteria</taxon>
        <taxon>Pseudomonadati</taxon>
        <taxon>Pseudomonadota</taxon>
        <taxon>Betaproteobacteria</taxon>
        <taxon>Burkholderiales</taxon>
        <taxon>Oxalobacteraceae</taxon>
        <taxon>Telluria group</taxon>
        <taxon>Massilia</taxon>
    </lineage>
</organism>
<name>A0A430HL37_9BURK</name>
<dbReference type="Proteomes" id="UP000278085">
    <property type="component" value="Unassembled WGS sequence"/>
</dbReference>
<comment type="caution">
    <text evidence="2">The sequence shown here is derived from an EMBL/GenBank/DDBJ whole genome shotgun (WGS) entry which is preliminary data.</text>
</comment>
<protein>
    <recommendedName>
        <fullName evidence="1">PRTase-CE domain-containing protein</fullName>
    </recommendedName>
</protein>
<dbReference type="InterPro" id="IPR056920">
    <property type="entry name" value="PRTase-CE"/>
</dbReference>
<keyword evidence="3" id="KW-1185">Reference proteome</keyword>
<dbReference type="AlphaFoldDB" id="A0A430HL37"/>
<accession>A0A430HL37</accession>
<evidence type="ECO:0000313" key="3">
    <source>
        <dbReference type="Proteomes" id="UP000278085"/>
    </source>
</evidence>
<dbReference type="OrthoDB" id="9152111at2"/>
<reference evidence="2 3" key="1">
    <citation type="submission" date="2018-12" db="EMBL/GenBank/DDBJ databases">
        <authorList>
            <person name="Yang E."/>
        </authorList>
    </citation>
    <scope>NUCLEOTIDE SEQUENCE [LARGE SCALE GENOMIC DNA]</scope>
    <source>
        <strain evidence="2 3">SOD</strain>
    </source>
</reference>
<sequence>MANPLAGPMIHSDDLKLKRAIQLLCSTGVRRSLTMERVKTWLKQFDAGPEQTLALLILRHLIYRTTDQIQSTLTQALRKMALHFALDDTDRENLNWRDILAGKAKLSFYFGPPAHDFTKPGKSGELIIRLLKQIFSVTSNQIQYPGMVTELPPDERYLMIDDGTFTGDQFTKFVGTFAGMMKTPHQTGIVVSIAHEAALKNLRRNYPGIPVFYGEKMTYQDGLVALSQRWIDSGRWPYEESSPLDVYQSVIEKKGRFKVNQPLGFGGLGLIVAYEHGVPDDSLQLLWDKSDTWSPLFDR</sequence>
<dbReference type="EMBL" id="RXLQ01000007">
    <property type="protein sequence ID" value="RSZ58220.1"/>
    <property type="molecule type" value="Genomic_DNA"/>
</dbReference>
<evidence type="ECO:0000259" key="1">
    <source>
        <dbReference type="Pfam" id="PF24390"/>
    </source>
</evidence>
<dbReference type="RefSeq" id="WP_126074793.1">
    <property type="nucleotide sequence ID" value="NZ_CP051166.1"/>
</dbReference>
<proteinExistence type="predicted"/>
<dbReference type="Pfam" id="PF24390">
    <property type="entry name" value="PRTase-CE"/>
    <property type="match status" value="1"/>
</dbReference>